<reference evidence="2" key="1">
    <citation type="journal article" date="2014" name="Int. J. Syst. Evol. Microbiol.">
        <title>Complete genome sequence of Corynebacterium casei LMG S-19264T (=DSM 44701T), isolated from a smear-ripened cheese.</title>
        <authorList>
            <consortium name="US DOE Joint Genome Institute (JGI-PGF)"/>
            <person name="Walter F."/>
            <person name="Albersmeier A."/>
            <person name="Kalinowski J."/>
            <person name="Ruckert C."/>
        </authorList>
    </citation>
    <scope>NUCLEOTIDE SEQUENCE</scope>
    <source>
        <strain evidence="2">JCM 18487</strain>
    </source>
</reference>
<dbReference type="Pfam" id="PF08780">
    <property type="entry name" value="NTase_sub_bind"/>
    <property type="match status" value="1"/>
</dbReference>
<dbReference type="SUPFAM" id="SSF81593">
    <property type="entry name" value="Nucleotidyltransferase substrate binding subunit/domain"/>
    <property type="match status" value="1"/>
</dbReference>
<dbReference type="Gene3D" id="1.20.120.330">
    <property type="entry name" value="Nucleotidyltransferases domain 2"/>
    <property type="match status" value="1"/>
</dbReference>
<feature type="coiled-coil region" evidence="1">
    <location>
        <begin position="1"/>
        <end position="28"/>
    </location>
</feature>
<organism evidence="2 3">
    <name type="scientific">Alicyclobacillus cellulosilyticus</name>
    <dbReference type="NCBI Taxonomy" id="1003997"/>
    <lineage>
        <taxon>Bacteria</taxon>
        <taxon>Bacillati</taxon>
        <taxon>Bacillota</taxon>
        <taxon>Bacilli</taxon>
        <taxon>Bacillales</taxon>
        <taxon>Alicyclobacillaceae</taxon>
        <taxon>Alicyclobacillus</taxon>
    </lineage>
</organism>
<keyword evidence="3" id="KW-1185">Reference proteome</keyword>
<sequence length="132" mass="14945">MDRVREALMRAERALARLEEVLAADREDEIQRDASIQRFEFTFEAVWKAARHVLRQAEGIDVASPKGVIRACLQVGLLTAPETEQALAMADDRNLTSHTYDEALAGELYRRLPDHAALMRTWLTRLQTRAGA</sequence>
<protein>
    <submittedName>
        <fullName evidence="2">Nucleotidyltransferase</fullName>
    </submittedName>
</protein>
<dbReference type="AlphaFoldDB" id="A0A917KAD5"/>
<evidence type="ECO:0000313" key="3">
    <source>
        <dbReference type="Proteomes" id="UP000637695"/>
    </source>
</evidence>
<name>A0A917KAD5_9BACL</name>
<reference evidence="2" key="2">
    <citation type="submission" date="2020-09" db="EMBL/GenBank/DDBJ databases">
        <authorList>
            <person name="Sun Q."/>
            <person name="Ohkuma M."/>
        </authorList>
    </citation>
    <scope>NUCLEOTIDE SEQUENCE</scope>
    <source>
        <strain evidence="2">JCM 18487</strain>
    </source>
</reference>
<evidence type="ECO:0000256" key="1">
    <source>
        <dbReference type="SAM" id="Coils"/>
    </source>
</evidence>
<gene>
    <name evidence="2" type="ORF">GCM10010885_15180</name>
</gene>
<keyword evidence="1" id="KW-0175">Coiled coil</keyword>
<dbReference type="EMBL" id="BMOY01000021">
    <property type="protein sequence ID" value="GGJ06983.1"/>
    <property type="molecule type" value="Genomic_DNA"/>
</dbReference>
<comment type="caution">
    <text evidence="2">The sequence shown here is derived from an EMBL/GenBank/DDBJ whole genome shotgun (WGS) entry which is preliminary data.</text>
</comment>
<dbReference type="InterPro" id="IPR010235">
    <property type="entry name" value="HepT"/>
</dbReference>
<proteinExistence type="predicted"/>
<accession>A0A917KAD5</accession>
<evidence type="ECO:0000313" key="2">
    <source>
        <dbReference type="EMBL" id="GGJ06983.1"/>
    </source>
</evidence>
<dbReference type="NCBIfam" id="TIGR01987">
    <property type="entry name" value="HI0074"/>
    <property type="match status" value="1"/>
</dbReference>
<dbReference type="Proteomes" id="UP000637695">
    <property type="component" value="Unassembled WGS sequence"/>
</dbReference>
<dbReference type="RefSeq" id="WP_188882186.1">
    <property type="nucleotide sequence ID" value="NZ_BMOY01000021.1"/>
</dbReference>